<dbReference type="NCBIfam" id="TIGR00277">
    <property type="entry name" value="HDIG"/>
    <property type="match status" value="1"/>
</dbReference>
<dbReference type="SUPFAM" id="SSF109604">
    <property type="entry name" value="HD-domain/PDEase-like"/>
    <property type="match status" value="1"/>
</dbReference>
<reference evidence="2 3" key="1">
    <citation type="submission" date="2016-11" db="EMBL/GenBank/DDBJ databases">
        <authorList>
            <person name="Jaros S."/>
            <person name="Januszkiewicz K."/>
            <person name="Wedrychowicz H."/>
        </authorList>
    </citation>
    <scope>NUCLEOTIDE SEQUENCE [LARGE SCALE GENOMIC DNA]</scope>
    <source>
        <strain evidence="2 3">DSM 3089</strain>
    </source>
</reference>
<dbReference type="InterPro" id="IPR006674">
    <property type="entry name" value="HD_domain"/>
</dbReference>
<feature type="domain" description="HD" evidence="1">
    <location>
        <begin position="35"/>
        <end position="129"/>
    </location>
</feature>
<proteinExistence type="predicted"/>
<dbReference type="Gene3D" id="1.10.3210.10">
    <property type="entry name" value="Hypothetical protein af1432"/>
    <property type="match status" value="1"/>
</dbReference>
<sequence length="159" mass="19148">MKRIDKIINNLEFERCIELNKECEKQRIFCKHGMEHLVDTCRLMHIISLEEELYFSKEILYACGLLHDIGKWKQYLDKTPHEIYGAEIAERILKECDFNDCEVIEITTAIRNHRKKDNELYSLSYLLYKSDKASRKCYLCKVEKECKWSKDKKNLKLLY</sequence>
<dbReference type="EMBL" id="FQXP01000003">
    <property type="protein sequence ID" value="SHH55491.1"/>
    <property type="molecule type" value="Genomic_DNA"/>
</dbReference>
<dbReference type="RefSeq" id="WP_072830192.1">
    <property type="nucleotide sequence ID" value="NZ_FQXP01000003.1"/>
</dbReference>
<dbReference type="STRING" id="1121306.SAMN02745196_00761"/>
<organism evidence="2 3">
    <name type="scientific">Clostridium collagenovorans DSM 3089</name>
    <dbReference type="NCBI Taxonomy" id="1121306"/>
    <lineage>
        <taxon>Bacteria</taxon>
        <taxon>Bacillati</taxon>
        <taxon>Bacillota</taxon>
        <taxon>Clostridia</taxon>
        <taxon>Eubacteriales</taxon>
        <taxon>Clostridiaceae</taxon>
        <taxon>Clostridium</taxon>
    </lineage>
</organism>
<dbReference type="OrthoDB" id="1669667at2"/>
<dbReference type="Proteomes" id="UP000184526">
    <property type="component" value="Unassembled WGS sequence"/>
</dbReference>
<name>A0A1M5TXW0_9CLOT</name>
<evidence type="ECO:0000313" key="3">
    <source>
        <dbReference type="Proteomes" id="UP000184526"/>
    </source>
</evidence>
<keyword evidence="3" id="KW-1185">Reference proteome</keyword>
<gene>
    <name evidence="2" type="ORF">SAMN02745196_00761</name>
</gene>
<accession>A0A1M5TXW0</accession>
<evidence type="ECO:0000313" key="2">
    <source>
        <dbReference type="EMBL" id="SHH55491.1"/>
    </source>
</evidence>
<dbReference type="AlphaFoldDB" id="A0A1M5TXW0"/>
<dbReference type="InterPro" id="IPR006675">
    <property type="entry name" value="HDIG_dom"/>
</dbReference>
<evidence type="ECO:0000259" key="1">
    <source>
        <dbReference type="Pfam" id="PF01966"/>
    </source>
</evidence>
<protein>
    <submittedName>
        <fullName evidence="2">HDIG domain-containing protein</fullName>
    </submittedName>
</protein>
<dbReference type="Pfam" id="PF01966">
    <property type="entry name" value="HD"/>
    <property type="match status" value="1"/>
</dbReference>